<proteinExistence type="predicted"/>
<sequence length="61" mass="7454">MAIDTNWEEHVNGDVYYLQSVRSQRVLTVQNDIYLDNRPLRMQPLEHAQRQRFVIHREDMQ</sequence>
<organism evidence="1 2">
    <name type="scientific">Enterococcus faecium SD2A-2</name>
    <dbReference type="NCBI Taxonomy" id="1244154"/>
    <lineage>
        <taxon>Bacteria</taxon>
        <taxon>Bacillati</taxon>
        <taxon>Bacillota</taxon>
        <taxon>Bacilli</taxon>
        <taxon>Lactobacillales</taxon>
        <taxon>Enterococcaceae</taxon>
        <taxon>Enterococcus</taxon>
    </lineage>
</organism>
<evidence type="ECO:0000313" key="1">
    <source>
        <dbReference type="EMBL" id="EPI13098.1"/>
    </source>
</evidence>
<dbReference type="EMBL" id="ATIT01000080">
    <property type="protein sequence ID" value="EPI13098.1"/>
    <property type="molecule type" value="Genomic_DNA"/>
</dbReference>
<accession>A0AB73A9Z9</accession>
<name>A0AB73A9Z9_ENTFC</name>
<gene>
    <name evidence="1" type="ORF">D356_01347</name>
</gene>
<protein>
    <submittedName>
        <fullName evidence="1">Uncharacterized protein</fullName>
    </submittedName>
</protein>
<dbReference type="Proteomes" id="UP000014622">
    <property type="component" value="Unassembled WGS sequence"/>
</dbReference>
<dbReference type="AlphaFoldDB" id="A0AB73A9Z9"/>
<comment type="caution">
    <text evidence="1">The sequence shown here is derived from an EMBL/GenBank/DDBJ whole genome shotgun (WGS) entry which is preliminary data.</text>
</comment>
<evidence type="ECO:0000313" key="2">
    <source>
        <dbReference type="Proteomes" id="UP000014622"/>
    </source>
</evidence>
<reference evidence="1 2" key="1">
    <citation type="submission" date="2013-06" db="EMBL/GenBank/DDBJ databases">
        <authorList>
            <person name="Weinstock G."/>
            <person name="Sodergren E."/>
            <person name="Lobos E.A."/>
            <person name="Fulton L."/>
            <person name="Fulton R."/>
            <person name="Courtney L."/>
            <person name="Fronick C."/>
            <person name="O'Laughlin M."/>
            <person name="Godfrey J."/>
            <person name="Wilson R.M."/>
            <person name="Miner T."/>
            <person name="Farmer C."/>
            <person name="Delehaunty K."/>
            <person name="Cordes M."/>
            <person name="Minx P."/>
            <person name="Tomlinson C."/>
            <person name="Chen J."/>
            <person name="Wollam A."/>
            <person name="Pepin K.H."/>
            <person name="Bhonagiri V."/>
            <person name="Zhang X."/>
            <person name="Warren W."/>
            <person name="Mitreva M."/>
            <person name="Mardis E.R."/>
            <person name="Wilson R.K."/>
        </authorList>
    </citation>
    <scope>NUCLEOTIDE SEQUENCE [LARGE SCALE GENOMIC DNA]</scope>
    <source>
        <strain evidence="1 2">SD2A-2</strain>
    </source>
</reference>